<dbReference type="SMART" id="SM00304">
    <property type="entry name" value="HAMP"/>
    <property type="match status" value="1"/>
</dbReference>
<name>A0A1I4IM11_9FIRM</name>
<evidence type="ECO:0000259" key="6">
    <source>
        <dbReference type="PROSITE" id="PS50885"/>
    </source>
</evidence>
<evidence type="ECO:0000259" key="5">
    <source>
        <dbReference type="PROSITE" id="PS50111"/>
    </source>
</evidence>
<dbReference type="Gene3D" id="6.10.340.10">
    <property type="match status" value="1"/>
</dbReference>
<protein>
    <submittedName>
        <fullName evidence="7">Methyl-accepting chemotaxis protein</fullName>
    </submittedName>
</protein>
<evidence type="ECO:0000313" key="8">
    <source>
        <dbReference type="Proteomes" id="UP000199520"/>
    </source>
</evidence>
<feature type="transmembrane region" description="Helical" evidence="4">
    <location>
        <begin position="12"/>
        <end position="31"/>
    </location>
</feature>
<dbReference type="PANTHER" id="PTHR32089:SF112">
    <property type="entry name" value="LYSOZYME-LIKE PROTEIN-RELATED"/>
    <property type="match status" value="1"/>
</dbReference>
<keyword evidence="8" id="KW-1185">Reference proteome</keyword>
<reference evidence="8" key="1">
    <citation type="submission" date="2016-10" db="EMBL/GenBank/DDBJ databases">
        <authorList>
            <person name="Varghese N."/>
            <person name="Submissions S."/>
        </authorList>
    </citation>
    <scope>NUCLEOTIDE SEQUENCE [LARGE SCALE GENOMIC DNA]</scope>
    <source>
        <strain evidence="8">DSM 13327</strain>
    </source>
</reference>
<dbReference type="Proteomes" id="UP000199520">
    <property type="component" value="Unassembled WGS sequence"/>
</dbReference>
<dbReference type="PANTHER" id="PTHR32089">
    <property type="entry name" value="METHYL-ACCEPTING CHEMOTAXIS PROTEIN MCPB"/>
    <property type="match status" value="1"/>
</dbReference>
<dbReference type="CDD" id="cd11386">
    <property type="entry name" value="MCP_signal"/>
    <property type="match status" value="1"/>
</dbReference>
<organism evidence="7 8">
    <name type="scientific">Pelosinus propionicus DSM 13327</name>
    <dbReference type="NCBI Taxonomy" id="1123291"/>
    <lineage>
        <taxon>Bacteria</taxon>
        <taxon>Bacillati</taxon>
        <taxon>Bacillota</taxon>
        <taxon>Negativicutes</taxon>
        <taxon>Selenomonadales</taxon>
        <taxon>Sporomusaceae</taxon>
        <taxon>Pelosinus</taxon>
    </lineage>
</organism>
<feature type="domain" description="HAMP" evidence="6">
    <location>
        <begin position="217"/>
        <end position="269"/>
    </location>
</feature>
<dbReference type="OrthoDB" id="1672921at2"/>
<evidence type="ECO:0000256" key="4">
    <source>
        <dbReference type="SAM" id="Phobius"/>
    </source>
</evidence>
<proteinExistence type="inferred from homology"/>
<evidence type="ECO:0000256" key="1">
    <source>
        <dbReference type="ARBA" id="ARBA00023224"/>
    </source>
</evidence>
<dbReference type="Gene3D" id="1.10.287.950">
    <property type="entry name" value="Methyl-accepting chemotaxis protein"/>
    <property type="match status" value="1"/>
</dbReference>
<feature type="domain" description="Methyl-accepting transducer" evidence="5">
    <location>
        <begin position="288"/>
        <end position="523"/>
    </location>
</feature>
<dbReference type="InterPro" id="IPR004089">
    <property type="entry name" value="MCPsignal_dom"/>
</dbReference>
<evidence type="ECO:0000313" key="7">
    <source>
        <dbReference type="EMBL" id="SFL55043.1"/>
    </source>
</evidence>
<dbReference type="EMBL" id="FOTS01000008">
    <property type="protein sequence ID" value="SFL55043.1"/>
    <property type="molecule type" value="Genomic_DNA"/>
</dbReference>
<dbReference type="PROSITE" id="PS51257">
    <property type="entry name" value="PROKAR_LIPOPROTEIN"/>
    <property type="match status" value="1"/>
</dbReference>
<keyword evidence="4" id="KW-1133">Transmembrane helix</keyword>
<evidence type="ECO:0000256" key="2">
    <source>
        <dbReference type="ARBA" id="ARBA00029447"/>
    </source>
</evidence>
<gene>
    <name evidence="7" type="ORF">SAMN04490355_1008131</name>
</gene>
<comment type="similarity">
    <text evidence="2">Belongs to the methyl-accepting chemotaxis (MCP) protein family.</text>
</comment>
<keyword evidence="4" id="KW-0472">Membrane</keyword>
<dbReference type="PROSITE" id="PS50885">
    <property type="entry name" value="HAMP"/>
    <property type="match status" value="1"/>
</dbReference>
<dbReference type="PROSITE" id="PS50111">
    <property type="entry name" value="CHEMOTAXIS_TRANSDUC_2"/>
    <property type="match status" value="1"/>
</dbReference>
<dbReference type="SUPFAM" id="SSF58104">
    <property type="entry name" value="Methyl-accepting chemotaxis protein (MCP) signaling domain"/>
    <property type="match status" value="1"/>
</dbReference>
<keyword evidence="1 3" id="KW-0807">Transducer</keyword>
<dbReference type="STRING" id="1123291.SAMN04490355_1008131"/>
<dbReference type="CDD" id="cd06225">
    <property type="entry name" value="HAMP"/>
    <property type="match status" value="1"/>
</dbReference>
<dbReference type="AlphaFoldDB" id="A0A1I4IM11"/>
<keyword evidence="4" id="KW-0812">Transmembrane</keyword>
<evidence type="ECO:0000256" key="3">
    <source>
        <dbReference type="PROSITE-ProRule" id="PRU00284"/>
    </source>
</evidence>
<dbReference type="GO" id="GO:0016020">
    <property type="term" value="C:membrane"/>
    <property type="evidence" value="ECO:0007669"/>
    <property type="project" value="InterPro"/>
</dbReference>
<sequence>MRISVGKKIGIGFGIMITFILILGISCYISLQDAKVRITEIRIANQRSQLATASALAQREALASTRGIFAYGREVFYQEAEKANNDMLEIQKQLLEVTSPEKKADVEKLIEVTTMQRDLVINESLPAARAMAKETAAGNIEGAKSWRAEVARIGVRGLPLSTQITQLTDEIKAYNDELGEKSTEAAISAANQVIMIAAFLSLISVLIGVILGSQITRAIHRPIQVMLAGTKQFAAGDWREAIVVSSSDELGELAEAINTMREKMRSMIRDILTSSEQVAASSEELTACAEQSAQAANQVALVVSDVANGAEQQLFAMNESTEAIEQMSANIQQVAEYTQIAFQSSEETAIAAGNGTQAIATAISQMTRVENTVERSASVIKKLGERSLEIGQIVGTISGIAAQTNLLALNAAIEAARAGEQGRGFAVVAEEVRKLAEQSQDAAKEIAMIGEIQDETGKAVDAMHMGTEEVKKGTSVVNTAGTAFSEIVVSINQVSAQTQETSLTVQQMVGGSQRVVASVKEIDTISRDTAGQTQNISAATEEQSASMEEIAASSRALAKLAENLQCAVNTFKV</sequence>
<dbReference type="Pfam" id="PF00672">
    <property type="entry name" value="HAMP"/>
    <property type="match status" value="1"/>
</dbReference>
<feature type="transmembrane region" description="Helical" evidence="4">
    <location>
        <begin position="193"/>
        <end position="212"/>
    </location>
</feature>
<dbReference type="Pfam" id="PF00015">
    <property type="entry name" value="MCPsignal"/>
    <property type="match status" value="1"/>
</dbReference>
<dbReference type="SMART" id="SM00283">
    <property type="entry name" value="MA"/>
    <property type="match status" value="1"/>
</dbReference>
<dbReference type="GO" id="GO:0007165">
    <property type="term" value="P:signal transduction"/>
    <property type="evidence" value="ECO:0007669"/>
    <property type="project" value="UniProtKB-KW"/>
</dbReference>
<dbReference type="RefSeq" id="WP_090933995.1">
    <property type="nucleotide sequence ID" value="NZ_FOTS01000008.1"/>
</dbReference>
<dbReference type="InterPro" id="IPR003660">
    <property type="entry name" value="HAMP_dom"/>
</dbReference>
<accession>A0A1I4IM11</accession>